<sequence>MDNRGGGGGGRTPRGKKNRGSPRGRGQQGDSSLSRAQQTQSPSAQQSPTVSSSASASSSTPPSRGSRDEETKVIKQQTPQQAVPTPSPKTQSVAAPASSKAPESLPSTPSQGKSEEKKPTKKMESSTEAPPPEPEQPEVGQPKEDTTDKKEEVKPLPTTLEASKPTEKQEDVQPKSTPTSKSEEIPKEPQPSPTKEPELPELPPPTPKADTKASETTEAKVEEALGKAQPRPTAKTLVVSPPTDPERITDAPLTVDIDPGTSASTSGGDPQPSSSQGPGRSGASSPGYAYALRAPVGKPGYIGGVGILSGEGEANQGAARRVSAIAAVETAVKGFSKRQWVLLIMFGLVDLLSAVCIALQAPFYPAEAERKGATATEYGLVFGIFEFVVFLSSPIYGKYMNKLGPKTVFSVGTLVTSISVICFGLLDRVDDHALFIALCFICRIFEALGCAGFFIATFTIIACEFPESVATTFASLETFFGLGMILGPTVGGALFEVGGFSLPFFVVGGALLLTAFLSSFVMPKIDKATDEDGNEQLGYGVWMVLRIPSVALAAISVAATSLSLGYVSAILEPHIRRFGLTPLQTGLVFIVNGGVYALTAPMWGFVCDWLSRPVYVTILGNIMIFISFLIIGPASFMPFDTILWVTIVGLAIQGIGFGCCLVAGFIVGLKDSMKFGLPDNMATYGVASGLWTSMISLGAFVGPSVGGVLYDTVGFREGSWLILAVSLVMGVTISIHTFATRPRSSSSDSEAQPLLRPISPLTGKKDTVPEPKPSSYGSTSAGSGGAGGGDVPV</sequence>
<dbReference type="PANTHER" id="PTHR23506">
    <property type="entry name" value="GH10249P"/>
    <property type="match status" value="1"/>
</dbReference>
<feature type="transmembrane region" description="Helical" evidence="9">
    <location>
        <begin position="375"/>
        <end position="396"/>
    </location>
</feature>
<evidence type="ECO:0000313" key="11">
    <source>
        <dbReference type="EMBL" id="CAL8093259.1"/>
    </source>
</evidence>
<feature type="transmembrane region" description="Helical" evidence="9">
    <location>
        <begin position="432"/>
        <end position="461"/>
    </location>
</feature>
<comment type="subcellular location">
    <subcellularLocation>
        <location evidence="1">Membrane</location>
        <topology evidence="1">Multi-pass membrane protein</topology>
    </subcellularLocation>
</comment>
<feature type="domain" description="Major facilitator superfamily (MFS) profile" evidence="10">
    <location>
        <begin position="342"/>
        <end position="742"/>
    </location>
</feature>
<evidence type="ECO:0000256" key="3">
    <source>
        <dbReference type="ARBA" id="ARBA00022448"/>
    </source>
</evidence>
<feature type="transmembrane region" description="Helical" evidence="9">
    <location>
        <begin position="408"/>
        <end position="426"/>
    </location>
</feature>
<dbReference type="EMBL" id="CAXLJM020000026">
    <property type="protein sequence ID" value="CAL8093259.1"/>
    <property type="molecule type" value="Genomic_DNA"/>
</dbReference>
<evidence type="ECO:0000256" key="7">
    <source>
        <dbReference type="ARBA" id="ARBA00023136"/>
    </source>
</evidence>
<feature type="compositionally biased region" description="Low complexity" evidence="8">
    <location>
        <begin position="34"/>
        <end position="64"/>
    </location>
</feature>
<feature type="compositionally biased region" description="Gly residues" evidence="8">
    <location>
        <begin position="1"/>
        <end position="12"/>
    </location>
</feature>
<evidence type="ECO:0000256" key="2">
    <source>
        <dbReference type="ARBA" id="ARBA00006829"/>
    </source>
</evidence>
<feature type="transmembrane region" description="Helical" evidence="9">
    <location>
        <begin position="614"/>
        <end position="636"/>
    </location>
</feature>
<evidence type="ECO:0000256" key="9">
    <source>
        <dbReference type="SAM" id="Phobius"/>
    </source>
</evidence>
<feature type="transmembrane region" description="Helical" evidence="9">
    <location>
        <begin position="587"/>
        <end position="607"/>
    </location>
</feature>
<feature type="transmembrane region" description="Helical" evidence="9">
    <location>
        <begin position="473"/>
        <end position="495"/>
    </location>
</feature>
<reference evidence="11 12" key="1">
    <citation type="submission" date="2024-08" db="EMBL/GenBank/DDBJ databases">
        <authorList>
            <person name="Cucini C."/>
            <person name="Frati F."/>
        </authorList>
    </citation>
    <scope>NUCLEOTIDE SEQUENCE [LARGE SCALE GENOMIC DNA]</scope>
</reference>
<evidence type="ECO:0000259" key="10">
    <source>
        <dbReference type="PROSITE" id="PS50850"/>
    </source>
</evidence>
<gene>
    <name evidence="11" type="ORF">ODALV1_LOCUS8459</name>
</gene>
<feature type="transmembrane region" description="Helical" evidence="9">
    <location>
        <begin position="340"/>
        <end position="363"/>
    </location>
</feature>
<dbReference type="PROSITE" id="PS50850">
    <property type="entry name" value="MFS"/>
    <property type="match status" value="1"/>
</dbReference>
<dbReference type="PRINTS" id="PR01035">
    <property type="entry name" value="TCRTETA"/>
</dbReference>
<keyword evidence="7 9" id="KW-0472">Membrane</keyword>
<feature type="compositionally biased region" description="Gly residues" evidence="8">
    <location>
        <begin position="782"/>
        <end position="793"/>
    </location>
</feature>
<feature type="compositionally biased region" description="Polar residues" evidence="8">
    <location>
        <begin position="74"/>
        <end position="93"/>
    </location>
</feature>
<keyword evidence="5" id="KW-0532">Neurotransmitter transport</keyword>
<dbReference type="Proteomes" id="UP001642540">
    <property type="component" value="Unassembled WGS sequence"/>
</dbReference>
<accession>A0ABP1Q888</accession>
<feature type="compositionally biased region" description="Basic and acidic residues" evidence="8">
    <location>
        <begin position="113"/>
        <end position="125"/>
    </location>
</feature>
<dbReference type="InterPro" id="IPR011701">
    <property type="entry name" value="MFS"/>
</dbReference>
<feature type="transmembrane region" description="Helical" evidence="9">
    <location>
        <begin position="681"/>
        <end position="700"/>
    </location>
</feature>
<dbReference type="InterPro" id="IPR050930">
    <property type="entry name" value="MFS_Vesicular_Transporter"/>
</dbReference>
<keyword evidence="4 9" id="KW-0812">Transmembrane</keyword>
<evidence type="ECO:0000256" key="6">
    <source>
        <dbReference type="ARBA" id="ARBA00022989"/>
    </source>
</evidence>
<feature type="region of interest" description="Disordered" evidence="8">
    <location>
        <begin position="741"/>
        <end position="793"/>
    </location>
</feature>
<evidence type="ECO:0000313" key="12">
    <source>
        <dbReference type="Proteomes" id="UP001642540"/>
    </source>
</evidence>
<name>A0ABP1Q888_9HEXA</name>
<feature type="compositionally biased region" description="Basic and acidic residues" evidence="8">
    <location>
        <begin position="141"/>
        <end position="154"/>
    </location>
</feature>
<feature type="transmembrane region" description="Helical" evidence="9">
    <location>
        <begin position="501"/>
        <end position="522"/>
    </location>
</feature>
<dbReference type="InterPro" id="IPR036259">
    <property type="entry name" value="MFS_trans_sf"/>
</dbReference>
<dbReference type="Gene3D" id="1.20.1250.20">
    <property type="entry name" value="MFS general substrate transporter like domains"/>
    <property type="match status" value="2"/>
</dbReference>
<proteinExistence type="inferred from homology"/>
<comment type="similarity">
    <text evidence="2">Belongs to the major facilitator superfamily. Vesicular transporter family.</text>
</comment>
<feature type="transmembrane region" description="Helical" evidence="9">
    <location>
        <begin position="720"/>
        <end position="739"/>
    </location>
</feature>
<evidence type="ECO:0000256" key="5">
    <source>
        <dbReference type="ARBA" id="ARBA00022775"/>
    </source>
</evidence>
<evidence type="ECO:0000256" key="4">
    <source>
        <dbReference type="ARBA" id="ARBA00022692"/>
    </source>
</evidence>
<feature type="transmembrane region" description="Helical" evidence="9">
    <location>
        <begin position="642"/>
        <end position="669"/>
    </location>
</feature>
<feature type="compositionally biased region" description="Polar residues" evidence="8">
    <location>
        <begin position="741"/>
        <end position="750"/>
    </location>
</feature>
<dbReference type="PANTHER" id="PTHR23506:SF26">
    <property type="entry name" value="MFS-TYPE TRANSPORTER SLC18B1"/>
    <property type="match status" value="1"/>
</dbReference>
<feature type="region of interest" description="Disordered" evidence="8">
    <location>
        <begin position="1"/>
        <end position="286"/>
    </location>
</feature>
<feature type="transmembrane region" description="Helical" evidence="9">
    <location>
        <begin position="543"/>
        <end position="567"/>
    </location>
</feature>
<dbReference type="Pfam" id="PF07690">
    <property type="entry name" value="MFS_1"/>
    <property type="match status" value="2"/>
</dbReference>
<keyword evidence="3" id="KW-0813">Transport</keyword>
<feature type="compositionally biased region" description="Basic and acidic residues" evidence="8">
    <location>
        <begin position="164"/>
        <end position="173"/>
    </location>
</feature>
<feature type="compositionally biased region" description="Pro residues" evidence="8">
    <location>
        <begin position="188"/>
        <end position="207"/>
    </location>
</feature>
<evidence type="ECO:0000256" key="8">
    <source>
        <dbReference type="SAM" id="MobiDB-lite"/>
    </source>
</evidence>
<dbReference type="InterPro" id="IPR001958">
    <property type="entry name" value="Tet-R_TetA/multi-R_MdtG-like"/>
</dbReference>
<keyword evidence="6 9" id="KW-1133">Transmembrane helix</keyword>
<dbReference type="InterPro" id="IPR020846">
    <property type="entry name" value="MFS_dom"/>
</dbReference>
<comment type="caution">
    <text evidence="11">The sequence shown here is derived from an EMBL/GenBank/DDBJ whole genome shotgun (WGS) entry which is preliminary data.</text>
</comment>
<feature type="compositionally biased region" description="Basic and acidic residues" evidence="8">
    <location>
        <begin position="209"/>
        <end position="225"/>
    </location>
</feature>
<evidence type="ECO:0000256" key="1">
    <source>
        <dbReference type="ARBA" id="ARBA00004141"/>
    </source>
</evidence>
<keyword evidence="12" id="KW-1185">Reference proteome</keyword>
<feature type="compositionally biased region" description="Low complexity" evidence="8">
    <location>
        <begin position="264"/>
        <end position="286"/>
    </location>
</feature>
<protein>
    <recommendedName>
        <fullName evidence="10">Major facilitator superfamily (MFS) profile domain-containing protein</fullName>
    </recommendedName>
</protein>
<feature type="compositionally biased region" description="Basic residues" evidence="8">
    <location>
        <begin position="13"/>
        <end position="22"/>
    </location>
</feature>
<organism evidence="11 12">
    <name type="scientific">Orchesella dallaii</name>
    <dbReference type="NCBI Taxonomy" id="48710"/>
    <lineage>
        <taxon>Eukaryota</taxon>
        <taxon>Metazoa</taxon>
        <taxon>Ecdysozoa</taxon>
        <taxon>Arthropoda</taxon>
        <taxon>Hexapoda</taxon>
        <taxon>Collembola</taxon>
        <taxon>Entomobryomorpha</taxon>
        <taxon>Entomobryoidea</taxon>
        <taxon>Orchesellidae</taxon>
        <taxon>Orchesellinae</taxon>
        <taxon>Orchesella</taxon>
    </lineage>
</organism>
<dbReference type="SUPFAM" id="SSF103473">
    <property type="entry name" value="MFS general substrate transporter"/>
    <property type="match status" value="1"/>
</dbReference>